<organism evidence="2 3">
    <name type="scientific">Gracilibacillus salitolerans</name>
    <dbReference type="NCBI Taxonomy" id="2663022"/>
    <lineage>
        <taxon>Bacteria</taxon>
        <taxon>Bacillati</taxon>
        <taxon>Bacillota</taxon>
        <taxon>Bacilli</taxon>
        <taxon>Bacillales</taxon>
        <taxon>Bacillaceae</taxon>
        <taxon>Gracilibacillus</taxon>
    </lineage>
</organism>
<dbReference type="EMBL" id="CP045915">
    <property type="protein sequence ID" value="QGH36140.1"/>
    <property type="molecule type" value="Genomic_DNA"/>
</dbReference>
<gene>
    <name evidence="2" type="ORF">GI584_19735</name>
</gene>
<proteinExistence type="predicted"/>
<keyword evidence="1" id="KW-1133">Transmembrane helix</keyword>
<feature type="transmembrane region" description="Helical" evidence="1">
    <location>
        <begin position="172"/>
        <end position="196"/>
    </location>
</feature>
<evidence type="ECO:0000313" key="3">
    <source>
        <dbReference type="Proteomes" id="UP000339690"/>
    </source>
</evidence>
<dbReference type="AlphaFoldDB" id="A0A5Q2TQZ1"/>
<feature type="transmembrane region" description="Helical" evidence="1">
    <location>
        <begin position="111"/>
        <end position="135"/>
    </location>
</feature>
<dbReference type="Pfam" id="PF11368">
    <property type="entry name" value="DUF3169"/>
    <property type="match status" value="1"/>
</dbReference>
<dbReference type="Proteomes" id="UP000339690">
    <property type="component" value="Chromosome"/>
</dbReference>
<evidence type="ECO:0000313" key="2">
    <source>
        <dbReference type="EMBL" id="QGH36140.1"/>
    </source>
</evidence>
<feature type="transmembrane region" description="Helical" evidence="1">
    <location>
        <begin position="86"/>
        <end position="105"/>
    </location>
</feature>
<dbReference type="RefSeq" id="WP_153792316.1">
    <property type="nucleotide sequence ID" value="NZ_CP045915.1"/>
</dbReference>
<keyword evidence="1" id="KW-0472">Membrane</keyword>
<accession>A0A5Q2TQZ1</accession>
<feature type="transmembrane region" description="Helical" evidence="1">
    <location>
        <begin position="202"/>
        <end position="221"/>
    </location>
</feature>
<sequence length="226" mass="25421">MKTFGKFFIGAVFGFFIVYAFLDLEFGVTILEIAYELTWILGGVSLILLVLAMIGMLQIKRKASSSLEGEEEDVRDKWQYQKFSDVSLAGNSSMIFSIITLSIVLVTNQEILLAIFASILVMLTGASSFVMPYLLKVMYPERDLPEASDKDYTKKLLASSDEGERHVMLEGLYYTFNSTNLLLVGAMIILTVYSVSSEHSQLFAIFIIGLILITINMQYILKIRNK</sequence>
<evidence type="ECO:0000256" key="1">
    <source>
        <dbReference type="SAM" id="Phobius"/>
    </source>
</evidence>
<keyword evidence="3" id="KW-1185">Reference proteome</keyword>
<protein>
    <submittedName>
        <fullName evidence="2">DUF3169 family protein</fullName>
    </submittedName>
</protein>
<feature type="transmembrane region" description="Helical" evidence="1">
    <location>
        <begin position="37"/>
        <end position="57"/>
    </location>
</feature>
<name>A0A5Q2TQZ1_9BACI</name>
<keyword evidence="1" id="KW-0812">Transmembrane</keyword>
<dbReference type="KEGG" id="grc:GI584_19735"/>
<feature type="transmembrane region" description="Helical" evidence="1">
    <location>
        <begin position="7"/>
        <end position="31"/>
    </location>
</feature>
<reference evidence="2 3" key="1">
    <citation type="submission" date="2019-11" db="EMBL/GenBank/DDBJ databases">
        <title>Gracilibacillus salitolerans sp. nov., a moderate halophile isolated from a saline soil in northwest China.</title>
        <authorList>
            <person name="Gan L."/>
        </authorList>
    </citation>
    <scope>NUCLEOTIDE SEQUENCE [LARGE SCALE GENOMIC DNA]</scope>
    <source>
        <strain evidence="2 3">SCU50</strain>
    </source>
</reference>
<dbReference type="InterPro" id="IPR021509">
    <property type="entry name" value="DUF3169"/>
</dbReference>